<gene>
    <name evidence="4" type="ORF">HMPREF1544_09107</name>
</gene>
<accession>S2J398</accession>
<protein>
    <recommendedName>
        <fullName evidence="6">Membrane anchor Opy2 N-terminal domain-containing protein</fullName>
    </recommendedName>
</protein>
<feature type="region of interest" description="Disordered" evidence="1">
    <location>
        <begin position="267"/>
        <end position="318"/>
    </location>
</feature>
<feature type="chain" id="PRO_5004497085" description="Membrane anchor Opy2 N-terminal domain-containing protein" evidence="3">
    <location>
        <begin position="25"/>
        <end position="406"/>
    </location>
</feature>
<evidence type="ECO:0008006" key="6">
    <source>
        <dbReference type="Google" id="ProtNLM"/>
    </source>
</evidence>
<keyword evidence="3" id="KW-0732">Signal</keyword>
<dbReference type="InParanoid" id="S2J398"/>
<keyword evidence="2" id="KW-0812">Transmembrane</keyword>
<dbReference type="VEuPathDB" id="FungiDB:HMPREF1544_09107"/>
<dbReference type="EMBL" id="KE124048">
    <property type="protein sequence ID" value="EPB84119.1"/>
    <property type="molecule type" value="Genomic_DNA"/>
</dbReference>
<keyword evidence="5" id="KW-1185">Reference proteome</keyword>
<evidence type="ECO:0000313" key="4">
    <source>
        <dbReference type="EMBL" id="EPB84119.1"/>
    </source>
</evidence>
<organism evidence="4 5">
    <name type="scientific">Mucor circinelloides f. circinelloides (strain 1006PhL)</name>
    <name type="common">Mucormycosis agent</name>
    <name type="synonym">Calyptromyces circinelloides</name>
    <dbReference type="NCBI Taxonomy" id="1220926"/>
    <lineage>
        <taxon>Eukaryota</taxon>
        <taxon>Fungi</taxon>
        <taxon>Fungi incertae sedis</taxon>
        <taxon>Mucoromycota</taxon>
        <taxon>Mucoromycotina</taxon>
        <taxon>Mucoromycetes</taxon>
        <taxon>Mucorales</taxon>
        <taxon>Mucorineae</taxon>
        <taxon>Mucoraceae</taxon>
        <taxon>Mucor</taxon>
    </lineage>
</organism>
<sequence>MVIKGNKLVPILLVVSASVHHVSAQASNITTTSNCQPANCPTVCSPSCNDDQVCTKKSMTDCGICPALLCVSRTALGLPPAATSSSASSSADQGSSNETGVLVGGILGGLIGFGILVGIGIYCYIKRNKRGKLPFAFTSGNASHIVQSQEKFHQSHLQSQQQMTPHPAVIAALSHQSSITTTSSASKCMGLVNLANGGNLQRQISMSSTNNPAIQTPLYNTDTHTNTTLNNTSTINSAITGNVPQEFESKIALQNKRISEILYNNPRLSQQPQPQPQPQIQHAQQRYSAYTTTDDEFDDEEDRKSTLSTSTTQSNYLPQTATATSLQAIQIARAKPQIMRVNSVKSSGLNRSESVRTVLTAIEDIQDFPSTPTRNDTFVTTSTTAKTPSTNEDNPFEDKHADNTTH</sequence>
<keyword evidence="2" id="KW-0472">Membrane</keyword>
<name>S2J398_MUCC1</name>
<evidence type="ECO:0000313" key="5">
    <source>
        <dbReference type="Proteomes" id="UP000014254"/>
    </source>
</evidence>
<dbReference type="OrthoDB" id="2269650at2759"/>
<feature type="transmembrane region" description="Helical" evidence="2">
    <location>
        <begin position="101"/>
        <end position="125"/>
    </location>
</feature>
<dbReference type="AlphaFoldDB" id="S2J398"/>
<feature type="compositionally biased region" description="Polar residues" evidence="1">
    <location>
        <begin position="306"/>
        <end position="318"/>
    </location>
</feature>
<evidence type="ECO:0000256" key="2">
    <source>
        <dbReference type="SAM" id="Phobius"/>
    </source>
</evidence>
<reference evidence="5" key="1">
    <citation type="submission" date="2013-05" db="EMBL/GenBank/DDBJ databases">
        <title>The Genome sequence of Mucor circinelloides f. circinelloides 1006PhL.</title>
        <authorList>
            <consortium name="The Broad Institute Genomics Platform"/>
            <person name="Cuomo C."/>
            <person name="Earl A."/>
            <person name="Findley K."/>
            <person name="Lee S.C."/>
            <person name="Walker B."/>
            <person name="Young S."/>
            <person name="Zeng Q."/>
            <person name="Gargeya S."/>
            <person name="Fitzgerald M."/>
            <person name="Haas B."/>
            <person name="Abouelleil A."/>
            <person name="Allen A.W."/>
            <person name="Alvarado L."/>
            <person name="Arachchi H.M."/>
            <person name="Berlin A.M."/>
            <person name="Chapman S.B."/>
            <person name="Gainer-Dewar J."/>
            <person name="Goldberg J."/>
            <person name="Griggs A."/>
            <person name="Gujja S."/>
            <person name="Hansen M."/>
            <person name="Howarth C."/>
            <person name="Imamovic A."/>
            <person name="Ireland A."/>
            <person name="Larimer J."/>
            <person name="McCowan C."/>
            <person name="Murphy C."/>
            <person name="Pearson M."/>
            <person name="Poon T.W."/>
            <person name="Priest M."/>
            <person name="Roberts A."/>
            <person name="Saif S."/>
            <person name="Shea T."/>
            <person name="Sisk P."/>
            <person name="Sykes S."/>
            <person name="Wortman J."/>
            <person name="Nusbaum C."/>
            <person name="Birren B."/>
        </authorList>
    </citation>
    <scope>NUCLEOTIDE SEQUENCE [LARGE SCALE GENOMIC DNA]</scope>
    <source>
        <strain evidence="5">1006PhL</strain>
    </source>
</reference>
<feature type="signal peptide" evidence="3">
    <location>
        <begin position="1"/>
        <end position="24"/>
    </location>
</feature>
<evidence type="ECO:0000256" key="1">
    <source>
        <dbReference type="SAM" id="MobiDB-lite"/>
    </source>
</evidence>
<dbReference type="STRING" id="1220926.S2J398"/>
<feature type="compositionally biased region" description="Basic and acidic residues" evidence="1">
    <location>
        <begin position="396"/>
        <end position="406"/>
    </location>
</feature>
<feature type="compositionally biased region" description="Low complexity" evidence="1">
    <location>
        <begin position="377"/>
        <end position="390"/>
    </location>
</feature>
<evidence type="ECO:0000256" key="3">
    <source>
        <dbReference type="SAM" id="SignalP"/>
    </source>
</evidence>
<dbReference type="Proteomes" id="UP000014254">
    <property type="component" value="Unassembled WGS sequence"/>
</dbReference>
<proteinExistence type="predicted"/>
<dbReference type="OMA" id="FEDKHAD"/>
<feature type="region of interest" description="Disordered" evidence="1">
    <location>
        <begin position="367"/>
        <end position="406"/>
    </location>
</feature>
<keyword evidence="2" id="KW-1133">Transmembrane helix</keyword>